<evidence type="ECO:0000313" key="6">
    <source>
        <dbReference type="Proteomes" id="UP001151002"/>
    </source>
</evidence>
<gene>
    <name evidence="5" type="ORF">OWR29_02865</name>
</gene>
<comment type="caution">
    <text evidence="5">The sequence shown here is derived from an EMBL/GenBank/DDBJ whole genome shotgun (WGS) entry which is preliminary data.</text>
</comment>
<keyword evidence="2" id="KW-0238">DNA-binding</keyword>
<dbReference type="InterPro" id="IPR050204">
    <property type="entry name" value="AraC_XylS_family_regulators"/>
</dbReference>
<dbReference type="RefSeq" id="WP_267560717.1">
    <property type="nucleotide sequence ID" value="NZ_JAPNTZ010000001.1"/>
</dbReference>
<name>A0ABT4ARR3_9ACTN</name>
<dbReference type="EMBL" id="JAPNTZ010000001">
    <property type="protein sequence ID" value="MCY1136923.1"/>
    <property type="molecule type" value="Genomic_DNA"/>
</dbReference>
<dbReference type="InterPro" id="IPR009057">
    <property type="entry name" value="Homeodomain-like_sf"/>
</dbReference>
<dbReference type="Pfam" id="PF14525">
    <property type="entry name" value="AraC_binding_2"/>
    <property type="match status" value="1"/>
</dbReference>
<dbReference type="SUPFAM" id="SSF46689">
    <property type="entry name" value="Homeodomain-like"/>
    <property type="match status" value="2"/>
</dbReference>
<keyword evidence="1" id="KW-0805">Transcription regulation</keyword>
<dbReference type="Pfam" id="PF12833">
    <property type="entry name" value="HTH_18"/>
    <property type="match status" value="1"/>
</dbReference>
<accession>A0ABT4ARR3</accession>
<dbReference type="Proteomes" id="UP001151002">
    <property type="component" value="Unassembled WGS sequence"/>
</dbReference>
<evidence type="ECO:0000256" key="3">
    <source>
        <dbReference type="ARBA" id="ARBA00023163"/>
    </source>
</evidence>
<evidence type="ECO:0000256" key="1">
    <source>
        <dbReference type="ARBA" id="ARBA00023015"/>
    </source>
</evidence>
<dbReference type="PANTHER" id="PTHR46796">
    <property type="entry name" value="HTH-TYPE TRANSCRIPTIONAL ACTIVATOR RHAS-RELATED"/>
    <property type="match status" value="1"/>
</dbReference>
<organism evidence="5 6">
    <name type="scientific">Paractinoplanes pyxinae</name>
    <dbReference type="NCBI Taxonomy" id="2997416"/>
    <lineage>
        <taxon>Bacteria</taxon>
        <taxon>Bacillati</taxon>
        <taxon>Actinomycetota</taxon>
        <taxon>Actinomycetes</taxon>
        <taxon>Micromonosporales</taxon>
        <taxon>Micromonosporaceae</taxon>
        <taxon>Paractinoplanes</taxon>
    </lineage>
</organism>
<keyword evidence="6" id="KW-1185">Reference proteome</keyword>
<evidence type="ECO:0000256" key="2">
    <source>
        <dbReference type="ARBA" id="ARBA00023125"/>
    </source>
</evidence>
<dbReference type="SMART" id="SM00342">
    <property type="entry name" value="HTH_ARAC"/>
    <property type="match status" value="1"/>
</dbReference>
<sequence length="312" mass="33574">MRAAVESRDLGEFQELMTRRYVDHRPRLIGNPRDFLFRSRSAWTSALTVEQARYRTGLAITTEPFESVLAATVLEGRLDVTAGRQRSRAGGGESLLFPPGLELGVIMDRTALRVAQFPVEAVARVAGRLGVDPADFRFDAMIPVSAAANRLWASTVTYLADVLAGPVVQPIMLSAAVEAAATAAVTVFPNTTMTVGYTPGAGQVAPAAVRRAVAYMEANATEPITLEQIAAASGIGVRALQAGFRRHLDITPVAYLRRVRLDGAHRDLQAADAAGGDTVADIAYRWGFPNLGRFAGYYRAAFGRRPSQTLQT</sequence>
<reference evidence="5" key="1">
    <citation type="submission" date="2022-11" db="EMBL/GenBank/DDBJ databases">
        <authorList>
            <person name="Somphong A."/>
            <person name="Phongsopitanun W."/>
        </authorList>
    </citation>
    <scope>NUCLEOTIDE SEQUENCE</scope>
    <source>
        <strain evidence="5">Pm04-4</strain>
    </source>
</reference>
<dbReference type="Gene3D" id="1.10.10.60">
    <property type="entry name" value="Homeodomain-like"/>
    <property type="match status" value="1"/>
</dbReference>
<dbReference type="InterPro" id="IPR018060">
    <property type="entry name" value="HTH_AraC"/>
</dbReference>
<feature type="domain" description="HTH araC/xylS-type" evidence="4">
    <location>
        <begin position="210"/>
        <end position="312"/>
    </location>
</feature>
<evidence type="ECO:0000313" key="5">
    <source>
        <dbReference type="EMBL" id="MCY1136923.1"/>
    </source>
</evidence>
<keyword evidence="3" id="KW-0804">Transcription</keyword>
<dbReference type="PROSITE" id="PS01124">
    <property type="entry name" value="HTH_ARAC_FAMILY_2"/>
    <property type="match status" value="1"/>
</dbReference>
<dbReference type="InterPro" id="IPR035418">
    <property type="entry name" value="AraC-bd_2"/>
</dbReference>
<proteinExistence type="predicted"/>
<dbReference type="PANTHER" id="PTHR46796:SF12">
    <property type="entry name" value="HTH-TYPE DNA-BINDING TRANSCRIPTIONAL ACTIVATOR EUTR"/>
    <property type="match status" value="1"/>
</dbReference>
<evidence type="ECO:0000259" key="4">
    <source>
        <dbReference type="PROSITE" id="PS01124"/>
    </source>
</evidence>
<protein>
    <submittedName>
        <fullName evidence="5">AraC family transcriptional regulator</fullName>
    </submittedName>
</protein>